<dbReference type="PANTHER" id="PTHR43235:SF1">
    <property type="entry name" value="GLUTAMINE AMIDOTRANSFERASE PB2B2.05-RELATED"/>
    <property type="match status" value="1"/>
</dbReference>
<keyword evidence="1" id="KW-0808">Transferase</keyword>
<gene>
    <name evidence="1" type="ORF">QI30_13705</name>
</gene>
<proteinExistence type="predicted"/>
<accession>A0A433RRG4</accession>
<dbReference type="PANTHER" id="PTHR43235">
    <property type="entry name" value="GLUTAMINE AMIDOTRANSFERASE PB2B2.05-RELATED"/>
    <property type="match status" value="1"/>
</dbReference>
<comment type="caution">
    <text evidence="1">The sequence shown here is derived from an EMBL/GenBank/DDBJ whole genome shotgun (WGS) entry which is preliminary data.</text>
</comment>
<dbReference type="OrthoDB" id="9813383at2"/>
<evidence type="ECO:0000313" key="1">
    <source>
        <dbReference type="EMBL" id="RUS53755.1"/>
    </source>
</evidence>
<dbReference type="InterPro" id="IPR044668">
    <property type="entry name" value="PuuD-like"/>
</dbReference>
<dbReference type="SUPFAM" id="SSF52317">
    <property type="entry name" value="Class I glutamine amidotransferase-like"/>
    <property type="match status" value="1"/>
</dbReference>
<name>A0A433RRG4_9BACL</name>
<dbReference type="GO" id="GO:0006598">
    <property type="term" value="P:polyamine catabolic process"/>
    <property type="evidence" value="ECO:0007669"/>
    <property type="project" value="TreeGrafter"/>
</dbReference>
<dbReference type="InterPro" id="IPR029062">
    <property type="entry name" value="Class_I_gatase-like"/>
</dbReference>
<organism evidence="1 2">
    <name type="scientific">Candidatus Kurthia intestinigallinarum</name>
    <dbReference type="NCBI Taxonomy" id="1562256"/>
    <lineage>
        <taxon>Bacteria</taxon>
        <taxon>Bacillati</taxon>
        <taxon>Bacillota</taxon>
        <taxon>Bacilli</taxon>
        <taxon>Bacillales</taxon>
        <taxon>Caryophanaceae</taxon>
        <taxon>Kurthia</taxon>
    </lineage>
</organism>
<dbReference type="EMBL" id="JTFC01000033">
    <property type="protein sequence ID" value="RUS53755.1"/>
    <property type="molecule type" value="Genomic_DNA"/>
</dbReference>
<dbReference type="PROSITE" id="PS51273">
    <property type="entry name" value="GATASE_TYPE_1"/>
    <property type="match status" value="1"/>
</dbReference>
<dbReference type="CDD" id="cd01745">
    <property type="entry name" value="GATase1_2"/>
    <property type="match status" value="1"/>
</dbReference>
<evidence type="ECO:0000313" key="2">
    <source>
        <dbReference type="Proteomes" id="UP000288623"/>
    </source>
</evidence>
<dbReference type="GO" id="GO:0005829">
    <property type="term" value="C:cytosol"/>
    <property type="evidence" value="ECO:0007669"/>
    <property type="project" value="TreeGrafter"/>
</dbReference>
<dbReference type="Proteomes" id="UP000288623">
    <property type="component" value="Unassembled WGS sequence"/>
</dbReference>
<dbReference type="AlphaFoldDB" id="A0A433RRG4"/>
<sequence length="226" mass="24722">MKPIIGVTMQPAKGTQQINNRYITSILEAGGIPLCIPNNTPIDDVLSRLDGLLVIGGDDIHPKFFNEDPLPGLGHVDVARDNSDIAVVHAAIKHTLPLLAICRGEQILNIALGGTLYQDIPRQLPQAIQHKQAADRATQIHSVNIVRETKLSTIVEAESIMTNSFHHQSVKDVASTLTISATTNDHVIEAIEHPNHPFCIGVQWHPEELNDEASKRLFTAFVNACH</sequence>
<keyword evidence="1" id="KW-0315">Glutamine amidotransferase</keyword>
<dbReference type="InterPro" id="IPR011697">
    <property type="entry name" value="Peptidase_C26"/>
</dbReference>
<dbReference type="GO" id="GO:0033969">
    <property type="term" value="F:gamma-glutamyl-gamma-aminobutyrate hydrolase activity"/>
    <property type="evidence" value="ECO:0007669"/>
    <property type="project" value="TreeGrafter"/>
</dbReference>
<dbReference type="RefSeq" id="WP_126991181.1">
    <property type="nucleotide sequence ID" value="NZ_JTFC01000033.1"/>
</dbReference>
<keyword evidence="2" id="KW-1185">Reference proteome</keyword>
<dbReference type="GO" id="GO:0016740">
    <property type="term" value="F:transferase activity"/>
    <property type="evidence" value="ECO:0007669"/>
    <property type="project" value="UniProtKB-KW"/>
</dbReference>
<reference evidence="1 2" key="1">
    <citation type="submission" date="2014-11" db="EMBL/GenBank/DDBJ databases">
        <title>Genome sequence and analysis of novel Kurthia sp.</title>
        <authorList>
            <person name="Lawson J.N."/>
            <person name="Gonzalez J.E."/>
            <person name="Rinauldi L."/>
            <person name="Xuan Z."/>
            <person name="Firman A."/>
            <person name="Shaddox L."/>
            <person name="Trudeau A."/>
            <person name="Shah S."/>
            <person name="Reiman D."/>
        </authorList>
    </citation>
    <scope>NUCLEOTIDE SEQUENCE [LARGE SCALE GENOMIC DNA]</scope>
    <source>
        <strain evidence="1 2">3B1D</strain>
    </source>
</reference>
<dbReference type="Gene3D" id="3.40.50.880">
    <property type="match status" value="1"/>
</dbReference>
<protein>
    <submittedName>
        <fullName evidence="1">Glutamine amidotransferase</fullName>
    </submittedName>
</protein>
<dbReference type="Pfam" id="PF07722">
    <property type="entry name" value="Peptidase_C26"/>
    <property type="match status" value="1"/>
</dbReference>